<dbReference type="Gene3D" id="2.30.42.10">
    <property type="match status" value="1"/>
</dbReference>
<proteinExistence type="predicted"/>
<dbReference type="OrthoDB" id="9774724at2"/>
<accession>A0A9X5BIF9</accession>
<evidence type="ECO:0000259" key="2">
    <source>
        <dbReference type="Pfam" id="PF17820"/>
    </source>
</evidence>
<dbReference type="InterPro" id="IPR007549">
    <property type="entry name" value="DUF512"/>
</dbReference>
<dbReference type="EMBL" id="QZDT01000034">
    <property type="protein sequence ID" value="NBJ94274.1"/>
    <property type="molecule type" value="Genomic_DNA"/>
</dbReference>
<evidence type="ECO:0000313" key="5">
    <source>
        <dbReference type="Proteomes" id="UP001154420"/>
    </source>
</evidence>
<keyword evidence="5" id="KW-1185">Reference proteome</keyword>
<dbReference type="RefSeq" id="WP_160561314.1">
    <property type="nucleotide sequence ID" value="NZ_QZDT01000034.1"/>
</dbReference>
<feature type="domain" description="DUF512" evidence="1">
    <location>
        <begin position="225"/>
        <end position="444"/>
    </location>
</feature>
<gene>
    <name evidence="4" type="ORF">D5281_17195</name>
</gene>
<dbReference type="InterPro" id="IPR041489">
    <property type="entry name" value="PDZ_6"/>
</dbReference>
<dbReference type="InterPro" id="IPR036034">
    <property type="entry name" value="PDZ_sf"/>
</dbReference>
<evidence type="ECO:0000313" key="4">
    <source>
        <dbReference type="EMBL" id="NBJ94274.1"/>
    </source>
</evidence>
<reference evidence="4" key="1">
    <citation type="submission" date="2018-09" db="EMBL/GenBank/DDBJ databases">
        <title>Murine metabolic-syndrome-specific gut microbial biobank.</title>
        <authorList>
            <person name="Liu C."/>
        </authorList>
    </citation>
    <scope>NUCLEOTIDE SEQUENCE</scope>
    <source>
        <strain evidence="4">D42-62</strain>
    </source>
</reference>
<dbReference type="SUPFAM" id="SSF50156">
    <property type="entry name" value="PDZ domain-like"/>
    <property type="match status" value="1"/>
</dbReference>
<dbReference type="InterPro" id="IPR058240">
    <property type="entry name" value="rSAM_sf"/>
</dbReference>
<name>A0A9X5BIF9_9FIRM</name>
<dbReference type="InterPro" id="IPR045375">
    <property type="entry name" value="Put_radical_SAM-like_N"/>
</dbReference>
<evidence type="ECO:0000259" key="3">
    <source>
        <dbReference type="Pfam" id="PF19238"/>
    </source>
</evidence>
<organism evidence="4 5">
    <name type="scientific">Parablautia muri</name>
    <dbReference type="NCBI Taxonomy" id="2320879"/>
    <lineage>
        <taxon>Bacteria</taxon>
        <taxon>Bacillati</taxon>
        <taxon>Bacillota</taxon>
        <taxon>Clostridia</taxon>
        <taxon>Lachnospirales</taxon>
        <taxon>Lachnospiraceae</taxon>
        <taxon>Parablautia</taxon>
    </lineage>
</organism>
<dbReference type="Pfam" id="PF04459">
    <property type="entry name" value="DUF512"/>
    <property type="match status" value="1"/>
</dbReference>
<dbReference type="Proteomes" id="UP001154420">
    <property type="component" value="Unassembled WGS sequence"/>
</dbReference>
<protein>
    <submittedName>
        <fullName evidence="4">DUF512 domain-containing protein</fullName>
    </submittedName>
</protein>
<dbReference type="Pfam" id="PF19238">
    <property type="entry name" value="Radical_SAM_2"/>
    <property type="match status" value="1"/>
</dbReference>
<dbReference type="Pfam" id="PF17820">
    <property type="entry name" value="PDZ_6"/>
    <property type="match status" value="1"/>
</dbReference>
<sequence length="458" mass="52123">MNKQWAKGHRIMEVLDGSIASELEIVPGDRLLAIDGEEIRDIFDYQFYVENDFITLLIEKANGEQWELEIEKDEDEDLGMVFEKGLMDDYRSCSNKCIFCFIDQMPKGMRETLYFKDDDSRLSFLQGNYVTLTNMSDYDIERVIRYRLSPINISFQTMNPQLRCQMLHNRFAGEALKKVDKLYEAGITMNGQIVLCKGVNDGEELKFSIRKLSEYIPVLESVSVVPAGLTKYREGLYPLETFTAKDAGEVLETIHLFQEGFYEKYGLHFVHASDEWYILANRALPGKENYDGYLQLENGVGMLRLLLDEFEEALKDVKEKLCLKEKMESAAPASADGVAVRDVSVATGKLAYPYIAEMSDKMMALVPGVRIYVYEIVNYFFGEEITVAGLLTGQDMIAQLQGKKLGERLLLPQNMLRSGEEVFLDDVTVMDMEKALQVKIDIVKSSGYDFVNAVLGIV</sequence>
<dbReference type="AlphaFoldDB" id="A0A9X5BIF9"/>
<feature type="domain" description="Putative radical SAM N-terminal" evidence="3">
    <location>
        <begin position="72"/>
        <end position="222"/>
    </location>
</feature>
<comment type="caution">
    <text evidence="4">The sequence shown here is derived from an EMBL/GenBank/DDBJ whole genome shotgun (WGS) entry which is preliminary data.</text>
</comment>
<feature type="domain" description="PDZ" evidence="2">
    <location>
        <begin position="11"/>
        <end position="56"/>
    </location>
</feature>
<dbReference type="SUPFAM" id="SSF102114">
    <property type="entry name" value="Radical SAM enzymes"/>
    <property type="match status" value="1"/>
</dbReference>
<evidence type="ECO:0000259" key="1">
    <source>
        <dbReference type="Pfam" id="PF04459"/>
    </source>
</evidence>